<organism evidence="3 4">
    <name type="scientific">Colwellia maritima</name>
    <dbReference type="NCBI Taxonomy" id="2912588"/>
    <lineage>
        <taxon>Bacteria</taxon>
        <taxon>Pseudomonadati</taxon>
        <taxon>Pseudomonadota</taxon>
        <taxon>Gammaproteobacteria</taxon>
        <taxon>Alteromonadales</taxon>
        <taxon>Colwelliaceae</taxon>
        <taxon>Colwellia</taxon>
    </lineage>
</organism>
<comment type="caution">
    <text evidence="3">The sequence shown here is derived from an EMBL/GenBank/DDBJ whole genome shotgun (WGS) entry which is preliminary data.</text>
</comment>
<feature type="signal peptide" evidence="1">
    <location>
        <begin position="1"/>
        <end position="24"/>
    </location>
</feature>
<sequence>MSSKLLNAVLTCLLTLCLMGKANAGLLVVGDLYEDSIQSGLYWEYVGSFDLTNEFDPAGSKKSYNGIEAALLFFPGLTANDIALSTNEESDYADIANFLVNHQAFYDTYEGGALGVDGIVEKLEDISPTDVNGNSNYDYSGDISANVHDRAATRSDIAFLESLGQTDLPPLYVNHVFKAVTTSVPEPSTLAIFALALVGLASRRLKR</sequence>
<protein>
    <submittedName>
        <fullName evidence="3">PEP-CTERM sorting domain-containing protein</fullName>
    </submittedName>
</protein>
<keyword evidence="1" id="KW-0732">Signal</keyword>
<gene>
    <name evidence="3" type="ORF">L3081_08430</name>
</gene>
<dbReference type="Proteomes" id="UP001139646">
    <property type="component" value="Unassembled WGS sequence"/>
</dbReference>
<accession>A0ABS9WZM1</accession>
<dbReference type="RefSeq" id="WP_242284856.1">
    <property type="nucleotide sequence ID" value="NZ_JAKKSL010000001.1"/>
</dbReference>
<feature type="chain" id="PRO_5046269849" evidence="1">
    <location>
        <begin position="25"/>
        <end position="207"/>
    </location>
</feature>
<dbReference type="NCBIfam" id="TIGR02595">
    <property type="entry name" value="PEP_CTERM"/>
    <property type="match status" value="1"/>
</dbReference>
<evidence type="ECO:0000313" key="3">
    <source>
        <dbReference type="EMBL" id="MCI2283418.1"/>
    </source>
</evidence>
<evidence type="ECO:0000256" key="1">
    <source>
        <dbReference type="SAM" id="SignalP"/>
    </source>
</evidence>
<dbReference type="Pfam" id="PF07589">
    <property type="entry name" value="PEP-CTERM"/>
    <property type="match status" value="1"/>
</dbReference>
<dbReference type="InterPro" id="IPR013424">
    <property type="entry name" value="Ice-binding_C"/>
</dbReference>
<evidence type="ECO:0000259" key="2">
    <source>
        <dbReference type="Pfam" id="PF07589"/>
    </source>
</evidence>
<evidence type="ECO:0000313" key="4">
    <source>
        <dbReference type="Proteomes" id="UP001139646"/>
    </source>
</evidence>
<proteinExistence type="predicted"/>
<name>A0ABS9WZM1_9GAMM</name>
<keyword evidence="4" id="KW-1185">Reference proteome</keyword>
<reference evidence="3" key="1">
    <citation type="submission" date="2022-01" db="EMBL/GenBank/DDBJ databases">
        <title>Colwellia maritima, isolated from seawater.</title>
        <authorList>
            <person name="Kristyanto S."/>
            <person name="Jung J."/>
            <person name="Jeon C.O."/>
        </authorList>
    </citation>
    <scope>NUCLEOTIDE SEQUENCE</scope>
    <source>
        <strain evidence="3">MSW7</strain>
    </source>
</reference>
<dbReference type="EMBL" id="JAKKSL010000001">
    <property type="protein sequence ID" value="MCI2283418.1"/>
    <property type="molecule type" value="Genomic_DNA"/>
</dbReference>
<feature type="domain" description="Ice-binding protein C-terminal" evidence="2">
    <location>
        <begin position="183"/>
        <end position="204"/>
    </location>
</feature>